<comment type="caution">
    <text evidence="2">The sequence shown here is derived from an EMBL/GenBank/DDBJ whole genome shotgun (WGS) entry which is preliminary data.</text>
</comment>
<proteinExistence type="predicted"/>
<evidence type="ECO:0000256" key="1">
    <source>
        <dbReference type="SAM" id="SignalP"/>
    </source>
</evidence>
<keyword evidence="1" id="KW-0732">Signal</keyword>
<feature type="chain" id="PRO_5045962021" description="Lipocalin-like domain-containing protein" evidence="1">
    <location>
        <begin position="20"/>
        <end position="141"/>
    </location>
</feature>
<protein>
    <recommendedName>
        <fullName evidence="4">Lipocalin-like domain-containing protein</fullName>
    </recommendedName>
</protein>
<reference evidence="2 3" key="1">
    <citation type="submission" date="2023-11" db="EMBL/GenBank/DDBJ databases">
        <title>A Novel Polar Bacteriovorax (B. antarcticus) Isolated from the Biocrust in Antarctica.</title>
        <authorList>
            <person name="Mun W."/>
            <person name="Choi S.Y."/>
            <person name="Mitchell R.J."/>
        </authorList>
    </citation>
    <scope>NUCLEOTIDE SEQUENCE [LARGE SCALE GENOMIC DNA]</scope>
    <source>
        <strain evidence="2 3">PP10</strain>
    </source>
</reference>
<evidence type="ECO:0000313" key="2">
    <source>
        <dbReference type="EMBL" id="MEA9356263.1"/>
    </source>
</evidence>
<gene>
    <name evidence="2" type="ORF">SHI21_08620</name>
</gene>
<name>A0ABU5VT88_9BACT</name>
<feature type="signal peptide" evidence="1">
    <location>
        <begin position="1"/>
        <end position="19"/>
    </location>
</feature>
<evidence type="ECO:0008006" key="4">
    <source>
        <dbReference type="Google" id="ProtNLM"/>
    </source>
</evidence>
<organism evidence="2 3">
    <name type="scientific">Bacteriovorax antarcticus</name>
    <dbReference type="NCBI Taxonomy" id="3088717"/>
    <lineage>
        <taxon>Bacteria</taxon>
        <taxon>Pseudomonadati</taxon>
        <taxon>Bdellovibrionota</taxon>
        <taxon>Bacteriovoracia</taxon>
        <taxon>Bacteriovoracales</taxon>
        <taxon>Bacteriovoracaceae</taxon>
        <taxon>Bacteriovorax</taxon>
    </lineage>
</organism>
<keyword evidence="3" id="KW-1185">Reference proteome</keyword>
<dbReference type="EMBL" id="JAYGJQ010000001">
    <property type="protein sequence ID" value="MEA9356263.1"/>
    <property type="molecule type" value="Genomic_DNA"/>
</dbReference>
<dbReference type="RefSeq" id="WP_323575950.1">
    <property type="nucleotide sequence ID" value="NZ_JAYGJQ010000001.1"/>
</dbReference>
<sequence>MRFIILSVLALLAQSVAFAGSGFEGTYKVERITTTTGPWADAFWGRPNINQLSEIVLEDIADNLYINLKDSEGLTWSANYGVCTGQGEYCNAHKSADGQTLEIEFTGDWQTLKITLGQHQGQMKLIGDKGPASIAFEYIKK</sequence>
<accession>A0ABU5VT88</accession>
<evidence type="ECO:0000313" key="3">
    <source>
        <dbReference type="Proteomes" id="UP001302274"/>
    </source>
</evidence>
<dbReference type="Proteomes" id="UP001302274">
    <property type="component" value="Unassembled WGS sequence"/>
</dbReference>